<proteinExistence type="predicted"/>
<evidence type="ECO:0000313" key="3">
    <source>
        <dbReference type="Proteomes" id="UP001155027"/>
    </source>
</evidence>
<keyword evidence="1" id="KW-0812">Transmembrane</keyword>
<feature type="transmembrane region" description="Helical" evidence="1">
    <location>
        <begin position="12"/>
        <end position="32"/>
    </location>
</feature>
<reference evidence="2" key="1">
    <citation type="submission" date="2022-08" db="EMBL/GenBank/DDBJ databases">
        <title>Genomic Encyclopedia of Type Strains, Phase V (KMG-V): Genome sequencing to study the core and pangenomes of soil and plant-associated prokaryotes.</title>
        <authorList>
            <person name="Whitman W."/>
        </authorList>
    </citation>
    <scope>NUCLEOTIDE SEQUENCE</scope>
    <source>
        <strain evidence="2">0</strain>
    </source>
</reference>
<protein>
    <submittedName>
        <fullName evidence="2">Uncharacterized protein</fullName>
    </submittedName>
</protein>
<organism evidence="2 3">
    <name type="scientific">Salinibacter ruber</name>
    <dbReference type="NCBI Taxonomy" id="146919"/>
    <lineage>
        <taxon>Bacteria</taxon>
        <taxon>Pseudomonadati</taxon>
        <taxon>Rhodothermota</taxon>
        <taxon>Rhodothermia</taxon>
        <taxon>Rhodothermales</taxon>
        <taxon>Salinibacteraceae</taxon>
        <taxon>Salinibacter</taxon>
    </lineage>
</organism>
<comment type="caution">
    <text evidence="2">The sequence shown here is derived from an EMBL/GenBank/DDBJ whole genome shotgun (WGS) entry which is preliminary data.</text>
</comment>
<name>A0A9X2T6M2_9BACT</name>
<sequence>MTSPSVYVERLSRFALVVGAAVAAGGLVIDAMPADLPIRLGDAAGGIAMAYAGGGLTMVAGTALAGRRVFADASRPNRTPDGT</sequence>
<feature type="transmembrane region" description="Helical" evidence="1">
    <location>
        <begin position="44"/>
        <end position="65"/>
    </location>
</feature>
<gene>
    <name evidence="2" type="ORF">GGP71_001942</name>
</gene>
<dbReference type="EMBL" id="JANUAU010000005">
    <property type="protein sequence ID" value="MCS3678014.1"/>
    <property type="molecule type" value="Genomic_DNA"/>
</dbReference>
<evidence type="ECO:0000313" key="2">
    <source>
        <dbReference type="EMBL" id="MCS3678014.1"/>
    </source>
</evidence>
<accession>A0A9X2T6M2</accession>
<dbReference type="RefSeq" id="WP_118826224.1">
    <property type="nucleotide sequence ID" value="NZ_CALTSD010000002.1"/>
</dbReference>
<evidence type="ECO:0000256" key="1">
    <source>
        <dbReference type="SAM" id="Phobius"/>
    </source>
</evidence>
<dbReference type="AlphaFoldDB" id="A0A9X2T6M2"/>
<dbReference type="Proteomes" id="UP001155027">
    <property type="component" value="Unassembled WGS sequence"/>
</dbReference>
<keyword evidence="1" id="KW-1133">Transmembrane helix</keyword>
<keyword evidence="1" id="KW-0472">Membrane</keyword>